<keyword evidence="3 5" id="KW-1133">Transmembrane helix</keyword>
<dbReference type="InterPro" id="IPR036259">
    <property type="entry name" value="MFS_trans_sf"/>
</dbReference>
<evidence type="ECO:0000256" key="4">
    <source>
        <dbReference type="ARBA" id="ARBA00023136"/>
    </source>
</evidence>
<dbReference type="PANTHER" id="PTHR23502:SF38">
    <property type="entry name" value="POLYAMINE TRANSPORTER 4"/>
    <property type="match status" value="1"/>
</dbReference>
<evidence type="ECO:0000256" key="5">
    <source>
        <dbReference type="SAM" id="Phobius"/>
    </source>
</evidence>
<feature type="transmembrane region" description="Helical" evidence="5">
    <location>
        <begin position="250"/>
        <end position="270"/>
    </location>
</feature>
<feature type="transmembrane region" description="Helical" evidence="5">
    <location>
        <begin position="113"/>
        <end position="137"/>
    </location>
</feature>
<feature type="transmembrane region" description="Helical" evidence="5">
    <location>
        <begin position="355"/>
        <end position="374"/>
    </location>
</feature>
<dbReference type="Pfam" id="PF07690">
    <property type="entry name" value="MFS_1"/>
    <property type="match status" value="1"/>
</dbReference>
<dbReference type="EMBL" id="JAKJXO020000015">
    <property type="protein sequence ID" value="KAL1595972.1"/>
    <property type="molecule type" value="Genomic_DNA"/>
</dbReference>
<protein>
    <recommendedName>
        <fullName evidence="6">Major facilitator superfamily (MFS) profile domain-containing protein</fullName>
    </recommendedName>
</protein>
<feature type="transmembrane region" description="Helical" evidence="5">
    <location>
        <begin position="143"/>
        <end position="166"/>
    </location>
</feature>
<reference evidence="7 8" key="1">
    <citation type="submission" date="2024-02" db="EMBL/GenBank/DDBJ databases">
        <title>De novo assembly and annotation of 12 fungi associated with fruit tree decline syndrome in Ontario, Canada.</title>
        <authorList>
            <person name="Sulman M."/>
            <person name="Ellouze W."/>
            <person name="Ilyukhin E."/>
        </authorList>
    </citation>
    <scope>NUCLEOTIDE SEQUENCE [LARGE SCALE GENOMIC DNA]</scope>
    <source>
        <strain evidence="7 8">M42-189</strain>
    </source>
</reference>
<sequence length="442" mass="47807">MYGTTTYTSALQGIVKTFSITPRLASFGFTIPFFGVFFAPIYTPHLSERYGRRPIYLTSLPLFSLFVIIGGLATTFPQILVARFFAGLTGGPCLVLIEGTFADIWMASRTVTYYSFLSLALYCGAGLGPVIGGYVLTGLGPGALSWVALLFATFSLALAGSMPETYGREILRRRGKARNPNFMLPPALSGVTLKEMATHTVINPVRMMVSEPLVIAISLVLALNFAVVFTWFVTVPVVLQTAYNWEQPKIGLAFLSAVLGAIAAVVSSVAADAIPVKRDSAGMRSIEARLYPAMLGVILVAGSLFWVGFTARPDVPALVPILGTAVYVWGNMSIIISFISYLFDAYPPTGTLSALTATACFRILSAGILSIFILDMFNAVTGKWALSIFGFISLGMLPVPFAIFFLGETLRRKSRFSDRHAMSWMTLQQEQMGDSEDTSLIG</sequence>
<dbReference type="Proteomes" id="UP001521785">
    <property type="component" value="Unassembled WGS sequence"/>
</dbReference>
<dbReference type="InterPro" id="IPR020846">
    <property type="entry name" value="MFS_dom"/>
</dbReference>
<feature type="transmembrane region" description="Helical" evidence="5">
    <location>
        <begin position="386"/>
        <end position="407"/>
    </location>
</feature>
<dbReference type="SUPFAM" id="SSF103473">
    <property type="entry name" value="MFS general substrate transporter"/>
    <property type="match status" value="1"/>
</dbReference>
<feature type="transmembrane region" description="Helical" evidence="5">
    <location>
        <begin position="213"/>
        <end position="238"/>
    </location>
</feature>
<dbReference type="InterPro" id="IPR011701">
    <property type="entry name" value="MFS"/>
</dbReference>
<proteinExistence type="predicted"/>
<evidence type="ECO:0000259" key="6">
    <source>
        <dbReference type="PROSITE" id="PS50850"/>
    </source>
</evidence>
<dbReference type="PROSITE" id="PS50850">
    <property type="entry name" value="MFS"/>
    <property type="match status" value="1"/>
</dbReference>
<evidence type="ECO:0000256" key="3">
    <source>
        <dbReference type="ARBA" id="ARBA00022989"/>
    </source>
</evidence>
<keyword evidence="2 5" id="KW-0812">Transmembrane</keyword>
<feature type="transmembrane region" description="Helical" evidence="5">
    <location>
        <begin position="24"/>
        <end position="43"/>
    </location>
</feature>
<feature type="transmembrane region" description="Helical" evidence="5">
    <location>
        <begin position="80"/>
        <end position="101"/>
    </location>
</feature>
<feature type="domain" description="Major facilitator superfamily (MFS) profile" evidence="6">
    <location>
        <begin position="1"/>
        <end position="410"/>
    </location>
</feature>
<evidence type="ECO:0000256" key="1">
    <source>
        <dbReference type="ARBA" id="ARBA00004141"/>
    </source>
</evidence>
<evidence type="ECO:0000256" key="2">
    <source>
        <dbReference type="ARBA" id="ARBA00022692"/>
    </source>
</evidence>
<evidence type="ECO:0000313" key="8">
    <source>
        <dbReference type="Proteomes" id="UP001521785"/>
    </source>
</evidence>
<name>A0ABR3QUX8_9PLEO</name>
<keyword evidence="4 5" id="KW-0472">Membrane</keyword>
<dbReference type="Gene3D" id="1.20.1250.20">
    <property type="entry name" value="MFS general substrate transporter like domains"/>
    <property type="match status" value="1"/>
</dbReference>
<evidence type="ECO:0000313" key="7">
    <source>
        <dbReference type="EMBL" id="KAL1595972.1"/>
    </source>
</evidence>
<organism evidence="7 8">
    <name type="scientific">Paraconiothyrium brasiliense</name>
    <dbReference type="NCBI Taxonomy" id="300254"/>
    <lineage>
        <taxon>Eukaryota</taxon>
        <taxon>Fungi</taxon>
        <taxon>Dikarya</taxon>
        <taxon>Ascomycota</taxon>
        <taxon>Pezizomycotina</taxon>
        <taxon>Dothideomycetes</taxon>
        <taxon>Pleosporomycetidae</taxon>
        <taxon>Pleosporales</taxon>
        <taxon>Massarineae</taxon>
        <taxon>Didymosphaeriaceae</taxon>
        <taxon>Paraconiothyrium</taxon>
    </lineage>
</organism>
<feature type="transmembrane region" description="Helical" evidence="5">
    <location>
        <begin position="321"/>
        <end position="343"/>
    </location>
</feature>
<dbReference type="PANTHER" id="PTHR23502">
    <property type="entry name" value="MAJOR FACILITATOR SUPERFAMILY"/>
    <property type="match status" value="1"/>
</dbReference>
<comment type="caution">
    <text evidence="7">The sequence shown here is derived from an EMBL/GenBank/DDBJ whole genome shotgun (WGS) entry which is preliminary data.</text>
</comment>
<feature type="transmembrane region" description="Helical" evidence="5">
    <location>
        <begin position="290"/>
        <end position="309"/>
    </location>
</feature>
<gene>
    <name evidence="7" type="ORF">SLS60_009662</name>
</gene>
<keyword evidence="8" id="KW-1185">Reference proteome</keyword>
<comment type="subcellular location">
    <subcellularLocation>
        <location evidence="1">Membrane</location>
        <topology evidence="1">Multi-pass membrane protein</topology>
    </subcellularLocation>
</comment>
<accession>A0ABR3QUX8</accession>
<feature type="transmembrane region" description="Helical" evidence="5">
    <location>
        <begin position="55"/>
        <end position="74"/>
    </location>
</feature>